<dbReference type="GO" id="GO:0005506">
    <property type="term" value="F:iron ion binding"/>
    <property type="evidence" value="ECO:0007669"/>
    <property type="project" value="InterPro"/>
</dbReference>
<keyword evidence="9" id="KW-1185">Reference proteome</keyword>
<dbReference type="AlphaFoldDB" id="A0A6A4GB77"/>
<comment type="cofactor">
    <cofactor evidence="1">
        <name>heme</name>
        <dbReference type="ChEBI" id="CHEBI:30413"/>
    </cofactor>
</comment>
<evidence type="ECO:0008006" key="10">
    <source>
        <dbReference type="Google" id="ProtNLM"/>
    </source>
</evidence>
<accession>A0A6A4GB77</accession>
<evidence type="ECO:0000256" key="6">
    <source>
        <dbReference type="ARBA" id="ARBA00023004"/>
    </source>
</evidence>
<dbReference type="Gene3D" id="1.10.630.10">
    <property type="entry name" value="Cytochrome P450"/>
    <property type="match status" value="1"/>
</dbReference>
<keyword evidence="7" id="KW-0503">Monooxygenase</keyword>
<evidence type="ECO:0000256" key="3">
    <source>
        <dbReference type="ARBA" id="ARBA00022617"/>
    </source>
</evidence>
<dbReference type="GO" id="GO:0016705">
    <property type="term" value="F:oxidoreductase activity, acting on paired donors, with incorporation or reduction of molecular oxygen"/>
    <property type="evidence" value="ECO:0007669"/>
    <property type="project" value="InterPro"/>
</dbReference>
<evidence type="ECO:0000256" key="2">
    <source>
        <dbReference type="ARBA" id="ARBA00010617"/>
    </source>
</evidence>
<sequence>MLCDLVGWSGDLLLMPYGNEWKSHRKLFQQEFHPSNSSLYLPHEKKAFFVGCDHPWRSLRSPRPTKNNPDIKAASKMVDIGINALLPGEFVVDNFPILKYVPSWFPGASFKRKANSWYGIRNATITPPFMKVKKAMVNGTAEDCLTLRCLQRFDCPDSRHDSNLSVEEEIIKNTAGTMFEGGSDTGLTALLTFILAMLCFPHAQREAQEELDEIIGKERLPDHEDEDSEKYNENILIKSGLNQNCLLYPSSGQSLECLP</sequence>
<name>A0A6A4GB77_9AGAR</name>
<evidence type="ECO:0000256" key="4">
    <source>
        <dbReference type="ARBA" id="ARBA00022723"/>
    </source>
</evidence>
<dbReference type="Proteomes" id="UP000799118">
    <property type="component" value="Unassembled WGS sequence"/>
</dbReference>
<dbReference type="GO" id="GO:0004497">
    <property type="term" value="F:monooxygenase activity"/>
    <property type="evidence" value="ECO:0007669"/>
    <property type="project" value="UniProtKB-KW"/>
</dbReference>
<dbReference type="OrthoDB" id="2789670at2759"/>
<dbReference type="PANTHER" id="PTHR46300">
    <property type="entry name" value="P450, PUTATIVE (EUROFUNG)-RELATED-RELATED"/>
    <property type="match status" value="1"/>
</dbReference>
<dbReference type="PANTHER" id="PTHR46300:SF7">
    <property type="entry name" value="P450, PUTATIVE (EUROFUNG)-RELATED"/>
    <property type="match status" value="1"/>
</dbReference>
<dbReference type="InterPro" id="IPR050364">
    <property type="entry name" value="Cytochrome_P450_fung"/>
</dbReference>
<evidence type="ECO:0000313" key="9">
    <source>
        <dbReference type="Proteomes" id="UP000799118"/>
    </source>
</evidence>
<evidence type="ECO:0000256" key="1">
    <source>
        <dbReference type="ARBA" id="ARBA00001971"/>
    </source>
</evidence>
<protein>
    <recommendedName>
        <fullName evidence="10">Cytochrome P450</fullName>
    </recommendedName>
</protein>
<organism evidence="8 9">
    <name type="scientific">Gymnopus androsaceus JB14</name>
    <dbReference type="NCBI Taxonomy" id="1447944"/>
    <lineage>
        <taxon>Eukaryota</taxon>
        <taxon>Fungi</taxon>
        <taxon>Dikarya</taxon>
        <taxon>Basidiomycota</taxon>
        <taxon>Agaricomycotina</taxon>
        <taxon>Agaricomycetes</taxon>
        <taxon>Agaricomycetidae</taxon>
        <taxon>Agaricales</taxon>
        <taxon>Marasmiineae</taxon>
        <taxon>Omphalotaceae</taxon>
        <taxon>Gymnopus</taxon>
    </lineage>
</organism>
<keyword evidence="5" id="KW-0560">Oxidoreductase</keyword>
<evidence type="ECO:0000313" key="8">
    <source>
        <dbReference type="EMBL" id="KAE9382743.1"/>
    </source>
</evidence>
<evidence type="ECO:0000256" key="5">
    <source>
        <dbReference type="ARBA" id="ARBA00023002"/>
    </source>
</evidence>
<gene>
    <name evidence="8" type="ORF">BT96DRAFT_1010101</name>
</gene>
<dbReference type="Pfam" id="PF00067">
    <property type="entry name" value="p450"/>
    <property type="match status" value="1"/>
</dbReference>
<evidence type="ECO:0000256" key="7">
    <source>
        <dbReference type="ARBA" id="ARBA00023033"/>
    </source>
</evidence>
<proteinExistence type="inferred from homology"/>
<keyword evidence="3" id="KW-0349">Heme</keyword>
<dbReference type="InterPro" id="IPR001128">
    <property type="entry name" value="Cyt_P450"/>
</dbReference>
<reference evidence="8" key="1">
    <citation type="journal article" date="2019" name="Environ. Microbiol.">
        <title>Fungal ecological strategies reflected in gene transcription - a case study of two litter decomposers.</title>
        <authorList>
            <person name="Barbi F."/>
            <person name="Kohler A."/>
            <person name="Barry K."/>
            <person name="Baskaran P."/>
            <person name="Daum C."/>
            <person name="Fauchery L."/>
            <person name="Ihrmark K."/>
            <person name="Kuo A."/>
            <person name="LaButti K."/>
            <person name="Lipzen A."/>
            <person name="Morin E."/>
            <person name="Grigoriev I.V."/>
            <person name="Henrissat B."/>
            <person name="Lindahl B."/>
            <person name="Martin F."/>
        </authorList>
    </citation>
    <scope>NUCLEOTIDE SEQUENCE</scope>
    <source>
        <strain evidence="8">JB14</strain>
    </source>
</reference>
<dbReference type="InterPro" id="IPR036396">
    <property type="entry name" value="Cyt_P450_sf"/>
</dbReference>
<keyword evidence="6" id="KW-0408">Iron</keyword>
<keyword evidence="4" id="KW-0479">Metal-binding</keyword>
<comment type="similarity">
    <text evidence="2">Belongs to the cytochrome P450 family.</text>
</comment>
<dbReference type="EMBL" id="ML771041">
    <property type="protein sequence ID" value="KAE9382743.1"/>
    <property type="molecule type" value="Genomic_DNA"/>
</dbReference>
<dbReference type="SUPFAM" id="SSF48264">
    <property type="entry name" value="Cytochrome P450"/>
    <property type="match status" value="1"/>
</dbReference>
<dbReference type="GO" id="GO:0020037">
    <property type="term" value="F:heme binding"/>
    <property type="evidence" value="ECO:0007669"/>
    <property type="project" value="InterPro"/>
</dbReference>